<name>A0A1M6AUZ2_9BACE</name>
<sequence length="35" mass="4047">MGDKQIGRTGLIKENIRLTLHKKLFSKTMNSLIFN</sequence>
<gene>
    <name evidence="1" type="ORF">SAMN05444350_10225</name>
</gene>
<dbReference type="EMBL" id="FQZN01000002">
    <property type="protein sequence ID" value="SHI40231.1"/>
    <property type="molecule type" value="Genomic_DNA"/>
</dbReference>
<evidence type="ECO:0000313" key="2">
    <source>
        <dbReference type="Proteomes" id="UP000184192"/>
    </source>
</evidence>
<protein>
    <submittedName>
        <fullName evidence="1">Uncharacterized protein</fullName>
    </submittedName>
</protein>
<organism evidence="1 2">
    <name type="scientific">Bacteroides stercorirosoris</name>
    <dbReference type="NCBI Taxonomy" id="871324"/>
    <lineage>
        <taxon>Bacteria</taxon>
        <taxon>Pseudomonadati</taxon>
        <taxon>Bacteroidota</taxon>
        <taxon>Bacteroidia</taxon>
        <taxon>Bacteroidales</taxon>
        <taxon>Bacteroidaceae</taxon>
        <taxon>Bacteroides</taxon>
    </lineage>
</organism>
<dbReference type="AlphaFoldDB" id="A0A1M6AUZ2"/>
<keyword evidence="2" id="KW-1185">Reference proteome</keyword>
<dbReference type="Proteomes" id="UP000184192">
    <property type="component" value="Unassembled WGS sequence"/>
</dbReference>
<reference evidence="2" key="1">
    <citation type="submission" date="2016-11" db="EMBL/GenBank/DDBJ databases">
        <authorList>
            <person name="Varghese N."/>
            <person name="Submissions S."/>
        </authorList>
    </citation>
    <scope>NUCLEOTIDE SEQUENCE [LARGE SCALE GENOMIC DNA]</scope>
    <source>
        <strain evidence="2">DSM 26884</strain>
    </source>
</reference>
<proteinExistence type="predicted"/>
<evidence type="ECO:0000313" key="1">
    <source>
        <dbReference type="EMBL" id="SHI40231.1"/>
    </source>
</evidence>
<accession>A0A1M6AUZ2</accession>